<dbReference type="Proteomes" id="UP000319976">
    <property type="component" value="Chromosome"/>
</dbReference>
<accession>A0A517T573</accession>
<dbReference type="Pfam" id="PF19304">
    <property type="entry name" value="PGDH_inter"/>
    <property type="match status" value="1"/>
</dbReference>
<dbReference type="SUPFAM" id="SSF52283">
    <property type="entry name" value="Formate/glycerate dehydrogenase catalytic domain-like"/>
    <property type="match status" value="1"/>
</dbReference>
<evidence type="ECO:0000256" key="1">
    <source>
        <dbReference type="ARBA" id="ARBA00003800"/>
    </source>
</evidence>
<dbReference type="InterPro" id="IPR006139">
    <property type="entry name" value="D-isomer_2_OHA_DH_cat_dom"/>
</dbReference>
<evidence type="ECO:0000256" key="10">
    <source>
        <dbReference type="ARBA" id="ARBA00048731"/>
    </source>
</evidence>
<dbReference type="RefSeq" id="WP_197439914.1">
    <property type="nucleotide sequence ID" value="NZ_CP036316.1"/>
</dbReference>
<dbReference type="PANTHER" id="PTHR42789">
    <property type="entry name" value="D-ISOMER SPECIFIC 2-HYDROXYACID DEHYDROGENASE FAMILY PROTEIN (AFU_ORTHOLOGUE AFUA_6G10090)"/>
    <property type="match status" value="1"/>
</dbReference>
<evidence type="ECO:0000256" key="9">
    <source>
        <dbReference type="ARBA" id="ARBA00048126"/>
    </source>
</evidence>
<dbReference type="EC" id="1.1.1.95" evidence="11"/>
<dbReference type="CDD" id="cd04902">
    <property type="entry name" value="ACT_3PGDH-xct"/>
    <property type="match status" value="1"/>
</dbReference>
<evidence type="ECO:0000256" key="5">
    <source>
        <dbReference type="ARBA" id="ARBA00022605"/>
    </source>
</evidence>
<dbReference type="Gene3D" id="3.30.70.260">
    <property type="match status" value="1"/>
</dbReference>
<comment type="catalytic activity">
    <reaction evidence="10 11">
        <text>(2R)-3-phosphoglycerate + NAD(+) = 3-phosphooxypyruvate + NADH + H(+)</text>
        <dbReference type="Rhea" id="RHEA:12641"/>
        <dbReference type="ChEBI" id="CHEBI:15378"/>
        <dbReference type="ChEBI" id="CHEBI:18110"/>
        <dbReference type="ChEBI" id="CHEBI:57540"/>
        <dbReference type="ChEBI" id="CHEBI:57945"/>
        <dbReference type="ChEBI" id="CHEBI:58272"/>
        <dbReference type="EC" id="1.1.1.95"/>
    </reaction>
</comment>
<dbReference type="PROSITE" id="PS51671">
    <property type="entry name" value="ACT"/>
    <property type="match status" value="1"/>
</dbReference>
<keyword evidence="5 11" id="KW-0028">Amino-acid biosynthesis</keyword>
<name>A0A517T573_9PLAN</name>
<dbReference type="InterPro" id="IPR002912">
    <property type="entry name" value="ACT_dom"/>
</dbReference>
<keyword evidence="14" id="KW-1185">Reference proteome</keyword>
<evidence type="ECO:0000259" key="12">
    <source>
        <dbReference type="PROSITE" id="PS51671"/>
    </source>
</evidence>
<dbReference type="EMBL" id="CP036316">
    <property type="protein sequence ID" value="QDT63518.1"/>
    <property type="molecule type" value="Genomic_DNA"/>
</dbReference>
<dbReference type="CDD" id="cd12173">
    <property type="entry name" value="PGDH_4"/>
    <property type="match status" value="1"/>
</dbReference>
<dbReference type="InterPro" id="IPR029753">
    <property type="entry name" value="D-isomer_DH_CS"/>
</dbReference>
<organism evidence="13 14">
    <name type="scientific">Calycomorphotria hydatis</name>
    <dbReference type="NCBI Taxonomy" id="2528027"/>
    <lineage>
        <taxon>Bacteria</taxon>
        <taxon>Pseudomonadati</taxon>
        <taxon>Planctomycetota</taxon>
        <taxon>Planctomycetia</taxon>
        <taxon>Planctomycetales</taxon>
        <taxon>Planctomycetaceae</taxon>
        <taxon>Calycomorphotria</taxon>
    </lineage>
</organism>
<dbReference type="FunFam" id="3.40.50.720:FF:000021">
    <property type="entry name" value="D-3-phosphoglycerate dehydrogenase"/>
    <property type="match status" value="1"/>
</dbReference>
<sequence>MPRVLVSDKLSPVGLEMLEAAEGLEVVVNTEYSPEELKEALKDFDGIIIRSGTKLTEEVLEGQPRLKAVARAGVGVDNVDLPTATRQGIVVMNTPAGNTISTAEQALALMFAMSRNTVPAATTMKAGGWDRKKFTGSQLAGKTLGVIGLGRIGLAVAKRCLAMEMTVLGYDPFLTAEKAAEYGIDFCPTVDELVPRCDYITVHTPLTDETRDLLNADRFEKMKKGVRLVNCARGGIINEDDLAVALESGKVAGAALDVFTTEPPPEDFKLRSLDNALLTPHLGASTDEAQELVAVEAAELMIGYLTRGEIRQAVNTAAVSGSEMADMKIYLDLGYRLGSLLAQLNKDRTVKRAELVYRGEAATKKYKLITSAFAAGLLSDALQTPANIVNADTLARERGIELMETSSESVGDFGTRISAKLVTDQGELQADGTMFGHEYLRLIQLGEFALDSYLDGNMVIYHHRDVPGLIGFIGSTLGENDVNIANMSLGRKQLTQGGDSVAILNVDQVPGGEAIKKIAGHKEVTGVQLVKLPPRGAEIPGVTN</sequence>
<comment type="pathway">
    <text evidence="2 11">Amino-acid biosynthesis; L-serine biosynthesis; L-serine from 3-phospho-D-glycerate: step 1/3.</text>
</comment>
<evidence type="ECO:0000256" key="11">
    <source>
        <dbReference type="RuleBase" id="RU363003"/>
    </source>
</evidence>
<comment type="catalytic activity">
    <reaction evidence="9">
        <text>(R)-2-hydroxyglutarate + NAD(+) = 2-oxoglutarate + NADH + H(+)</text>
        <dbReference type="Rhea" id="RHEA:49612"/>
        <dbReference type="ChEBI" id="CHEBI:15378"/>
        <dbReference type="ChEBI" id="CHEBI:15801"/>
        <dbReference type="ChEBI" id="CHEBI:16810"/>
        <dbReference type="ChEBI" id="CHEBI:57540"/>
        <dbReference type="ChEBI" id="CHEBI:57945"/>
        <dbReference type="EC" id="1.1.1.399"/>
    </reaction>
</comment>
<evidence type="ECO:0000256" key="6">
    <source>
        <dbReference type="ARBA" id="ARBA00023002"/>
    </source>
</evidence>
<evidence type="ECO:0000313" key="14">
    <source>
        <dbReference type="Proteomes" id="UP000319976"/>
    </source>
</evidence>
<dbReference type="GO" id="GO:0051287">
    <property type="term" value="F:NAD binding"/>
    <property type="evidence" value="ECO:0007669"/>
    <property type="project" value="UniProtKB-UniRule"/>
</dbReference>
<evidence type="ECO:0000256" key="3">
    <source>
        <dbReference type="ARBA" id="ARBA00005854"/>
    </source>
</evidence>
<dbReference type="Gene3D" id="3.30.1330.90">
    <property type="entry name" value="D-3-phosphoglycerate dehydrogenase, domain 3"/>
    <property type="match status" value="1"/>
</dbReference>
<comment type="function">
    <text evidence="1">Catalyzes the reversible oxidation of 3-phospho-D-glycerate to 3-phosphonooxypyruvate, the first step of the phosphorylated L-serine biosynthesis pathway. Also catalyzes the reversible oxidation of 2-hydroxyglutarate to 2-oxoglutarate.</text>
</comment>
<evidence type="ECO:0000256" key="8">
    <source>
        <dbReference type="ARBA" id="ARBA00023299"/>
    </source>
</evidence>
<dbReference type="GO" id="GO:0006564">
    <property type="term" value="P:L-serine biosynthetic process"/>
    <property type="evidence" value="ECO:0007669"/>
    <property type="project" value="UniProtKB-UniRule"/>
</dbReference>
<dbReference type="SUPFAM" id="SSF55021">
    <property type="entry name" value="ACT-like"/>
    <property type="match status" value="1"/>
</dbReference>
<dbReference type="InterPro" id="IPR029752">
    <property type="entry name" value="D-isomer_DH_CS1"/>
</dbReference>
<keyword evidence="7 11" id="KW-0520">NAD</keyword>
<protein>
    <recommendedName>
        <fullName evidence="4 11">D-3-phosphoglycerate dehydrogenase</fullName>
        <ecNumber evidence="11">1.1.1.95</ecNumber>
    </recommendedName>
</protein>
<dbReference type="InterPro" id="IPR029009">
    <property type="entry name" value="ASB_dom_sf"/>
</dbReference>
<evidence type="ECO:0000256" key="4">
    <source>
        <dbReference type="ARBA" id="ARBA00021582"/>
    </source>
</evidence>
<evidence type="ECO:0000256" key="7">
    <source>
        <dbReference type="ARBA" id="ARBA00023027"/>
    </source>
</evidence>
<dbReference type="AlphaFoldDB" id="A0A517T573"/>
<dbReference type="SUPFAM" id="SSF51735">
    <property type="entry name" value="NAD(P)-binding Rossmann-fold domains"/>
    <property type="match status" value="1"/>
</dbReference>
<dbReference type="SUPFAM" id="SSF143548">
    <property type="entry name" value="Serine metabolism enzymes domain"/>
    <property type="match status" value="1"/>
</dbReference>
<dbReference type="GO" id="GO:0004617">
    <property type="term" value="F:phosphoglycerate dehydrogenase activity"/>
    <property type="evidence" value="ECO:0007669"/>
    <property type="project" value="UniProtKB-UniRule"/>
</dbReference>
<evidence type="ECO:0000256" key="2">
    <source>
        <dbReference type="ARBA" id="ARBA00005216"/>
    </source>
</evidence>
<dbReference type="PANTHER" id="PTHR42789:SF1">
    <property type="entry name" value="D-ISOMER SPECIFIC 2-HYDROXYACID DEHYDROGENASE FAMILY PROTEIN (AFU_ORTHOLOGUE AFUA_6G10090)"/>
    <property type="match status" value="1"/>
</dbReference>
<feature type="domain" description="ACT" evidence="12">
    <location>
        <begin position="458"/>
        <end position="532"/>
    </location>
</feature>
<dbReference type="Pfam" id="PF02826">
    <property type="entry name" value="2-Hacid_dh_C"/>
    <property type="match status" value="1"/>
</dbReference>
<dbReference type="PROSITE" id="PS00671">
    <property type="entry name" value="D_2_HYDROXYACID_DH_3"/>
    <property type="match status" value="1"/>
</dbReference>
<dbReference type="InterPro" id="IPR006140">
    <property type="entry name" value="D-isomer_DH_NAD-bd"/>
</dbReference>
<gene>
    <name evidence="13" type="primary">serA_1</name>
    <name evidence="13" type="ORF">V22_07400</name>
</gene>
<dbReference type="InterPro" id="IPR036291">
    <property type="entry name" value="NAD(P)-bd_dom_sf"/>
</dbReference>
<dbReference type="InterPro" id="IPR050857">
    <property type="entry name" value="D-2-hydroxyacid_DH"/>
</dbReference>
<dbReference type="KEGG" id="chya:V22_07400"/>
<dbReference type="PROSITE" id="PS00065">
    <property type="entry name" value="D_2_HYDROXYACID_DH_1"/>
    <property type="match status" value="1"/>
</dbReference>
<evidence type="ECO:0000313" key="13">
    <source>
        <dbReference type="EMBL" id="QDT63518.1"/>
    </source>
</evidence>
<reference evidence="13 14" key="1">
    <citation type="submission" date="2019-02" db="EMBL/GenBank/DDBJ databases">
        <title>Deep-cultivation of Planctomycetes and their phenomic and genomic characterization uncovers novel biology.</title>
        <authorList>
            <person name="Wiegand S."/>
            <person name="Jogler M."/>
            <person name="Boedeker C."/>
            <person name="Pinto D."/>
            <person name="Vollmers J."/>
            <person name="Rivas-Marin E."/>
            <person name="Kohn T."/>
            <person name="Peeters S.H."/>
            <person name="Heuer A."/>
            <person name="Rast P."/>
            <person name="Oberbeckmann S."/>
            <person name="Bunk B."/>
            <person name="Jeske O."/>
            <person name="Meyerdierks A."/>
            <person name="Storesund J.E."/>
            <person name="Kallscheuer N."/>
            <person name="Luecker S."/>
            <person name="Lage O.M."/>
            <person name="Pohl T."/>
            <person name="Merkel B.J."/>
            <person name="Hornburger P."/>
            <person name="Mueller R.-W."/>
            <person name="Bruemmer F."/>
            <person name="Labrenz M."/>
            <person name="Spormann A.M."/>
            <person name="Op den Camp H."/>
            <person name="Overmann J."/>
            <person name="Amann R."/>
            <person name="Jetten M.S.M."/>
            <person name="Mascher T."/>
            <person name="Medema M.H."/>
            <person name="Devos D.P."/>
            <person name="Kaster A.-K."/>
            <person name="Ovreas L."/>
            <person name="Rohde M."/>
            <person name="Galperin M.Y."/>
            <person name="Jogler C."/>
        </authorList>
    </citation>
    <scope>NUCLEOTIDE SEQUENCE [LARGE SCALE GENOMIC DNA]</scope>
    <source>
        <strain evidence="13 14">V22</strain>
    </source>
</reference>
<dbReference type="NCBIfam" id="TIGR01327">
    <property type="entry name" value="PGDH"/>
    <property type="match status" value="1"/>
</dbReference>
<dbReference type="InterPro" id="IPR006236">
    <property type="entry name" value="PGDH"/>
</dbReference>
<comment type="similarity">
    <text evidence="3 11">Belongs to the D-isomer specific 2-hydroxyacid dehydrogenase family.</text>
</comment>
<proteinExistence type="inferred from homology"/>
<dbReference type="InterPro" id="IPR045626">
    <property type="entry name" value="PGDH_ASB_dom"/>
</dbReference>
<keyword evidence="6 11" id="KW-0560">Oxidoreductase</keyword>
<dbReference type="InterPro" id="IPR045865">
    <property type="entry name" value="ACT-like_dom_sf"/>
</dbReference>
<keyword evidence="8 11" id="KW-0718">Serine biosynthesis</keyword>
<dbReference type="Pfam" id="PF00389">
    <property type="entry name" value="2-Hacid_dh"/>
    <property type="match status" value="1"/>
</dbReference>
<dbReference type="UniPathway" id="UPA00135">
    <property type="reaction ID" value="UER00196"/>
</dbReference>
<dbReference type="Gene3D" id="3.40.50.720">
    <property type="entry name" value="NAD(P)-binding Rossmann-like Domain"/>
    <property type="match status" value="2"/>
</dbReference>